<reference evidence="1" key="2">
    <citation type="submission" date="2020-05" db="UniProtKB">
        <authorList>
            <consortium name="EnsemblMetazoa"/>
        </authorList>
    </citation>
    <scope>IDENTIFICATION</scope>
    <source>
        <strain evidence="1">IAEA</strain>
    </source>
</reference>
<proteinExistence type="predicted"/>
<name>A0A1B0AD84_GLOPL</name>
<dbReference type="EnsemblMetazoa" id="GPAI041873-RA">
    <property type="protein sequence ID" value="GPAI041873-PA"/>
    <property type="gene ID" value="GPAI041873"/>
</dbReference>
<dbReference type="VEuPathDB" id="VectorBase:GPAI041873"/>
<evidence type="ECO:0000313" key="1">
    <source>
        <dbReference type="EnsemblMetazoa" id="GPAI041873-PA"/>
    </source>
</evidence>
<sequence>MELAEELRRHFVEFFDGFDATVKEYAKDMSEEQKADHEDFLKWFTEFKKIDGFGRQLDKFSEFFKFFRHK</sequence>
<reference evidence="2" key="1">
    <citation type="submission" date="2014-03" db="EMBL/GenBank/DDBJ databases">
        <authorList>
            <person name="Aksoy S."/>
            <person name="Warren W."/>
            <person name="Wilson R.K."/>
        </authorList>
    </citation>
    <scope>NUCLEOTIDE SEQUENCE [LARGE SCALE GENOMIC DNA]</scope>
    <source>
        <strain evidence="2">IAEA</strain>
    </source>
</reference>
<keyword evidence="2" id="KW-1185">Reference proteome</keyword>
<protein>
    <submittedName>
        <fullName evidence="1">Uncharacterized protein</fullName>
    </submittedName>
</protein>
<organism evidence="1 2">
    <name type="scientific">Glossina pallidipes</name>
    <name type="common">Tsetse fly</name>
    <dbReference type="NCBI Taxonomy" id="7398"/>
    <lineage>
        <taxon>Eukaryota</taxon>
        <taxon>Metazoa</taxon>
        <taxon>Ecdysozoa</taxon>
        <taxon>Arthropoda</taxon>
        <taxon>Hexapoda</taxon>
        <taxon>Insecta</taxon>
        <taxon>Pterygota</taxon>
        <taxon>Neoptera</taxon>
        <taxon>Endopterygota</taxon>
        <taxon>Diptera</taxon>
        <taxon>Brachycera</taxon>
        <taxon>Muscomorpha</taxon>
        <taxon>Hippoboscoidea</taxon>
        <taxon>Glossinidae</taxon>
        <taxon>Glossina</taxon>
    </lineage>
</organism>
<dbReference type="AlphaFoldDB" id="A0A1B0AD84"/>
<accession>A0A1B0AD84</accession>
<dbReference type="Proteomes" id="UP000092445">
    <property type="component" value="Unassembled WGS sequence"/>
</dbReference>
<evidence type="ECO:0000313" key="2">
    <source>
        <dbReference type="Proteomes" id="UP000092445"/>
    </source>
</evidence>